<accession>A0ABT1WER3</accession>
<dbReference type="EMBL" id="JANIGO010000001">
    <property type="protein sequence ID" value="MCQ8895373.1"/>
    <property type="molecule type" value="Genomic_DNA"/>
</dbReference>
<feature type="domain" description="AB hydrolase-1" evidence="1">
    <location>
        <begin position="48"/>
        <end position="282"/>
    </location>
</feature>
<dbReference type="InterPro" id="IPR000073">
    <property type="entry name" value="AB_hydrolase_1"/>
</dbReference>
<evidence type="ECO:0000313" key="2">
    <source>
        <dbReference type="EMBL" id="MCQ8895373.1"/>
    </source>
</evidence>
<evidence type="ECO:0000259" key="1">
    <source>
        <dbReference type="Pfam" id="PF00561"/>
    </source>
</evidence>
<name>A0ABT1WER3_9BURK</name>
<dbReference type="SUPFAM" id="SSF53474">
    <property type="entry name" value="alpha/beta-Hydrolases"/>
    <property type="match status" value="1"/>
</dbReference>
<protein>
    <submittedName>
        <fullName evidence="2">Alpha/beta hydrolase</fullName>
    </submittedName>
</protein>
<dbReference type="Gene3D" id="3.40.50.1820">
    <property type="entry name" value="alpha/beta hydrolase"/>
    <property type="match status" value="1"/>
</dbReference>
<keyword evidence="3" id="KW-1185">Reference proteome</keyword>
<dbReference type="PRINTS" id="PR00111">
    <property type="entry name" value="ABHYDROLASE"/>
</dbReference>
<keyword evidence="2" id="KW-0378">Hydrolase</keyword>
<reference evidence="2 3" key="1">
    <citation type="submission" date="2022-07" db="EMBL/GenBank/DDBJ databases">
        <authorList>
            <person name="Xamxidin M."/>
            <person name="Wu M."/>
        </authorList>
    </citation>
    <scope>NUCLEOTIDE SEQUENCE [LARGE SCALE GENOMIC DNA]</scope>
    <source>
        <strain evidence="2 3">NBRC 111650</strain>
    </source>
</reference>
<dbReference type="GO" id="GO:0016787">
    <property type="term" value="F:hydrolase activity"/>
    <property type="evidence" value="ECO:0007669"/>
    <property type="project" value="UniProtKB-KW"/>
</dbReference>
<proteinExistence type="predicted"/>
<dbReference type="PANTHER" id="PTHR43689:SF8">
    <property type="entry name" value="ALPHA_BETA-HYDROLASES SUPERFAMILY PROTEIN"/>
    <property type="match status" value="1"/>
</dbReference>
<dbReference type="Pfam" id="PF00561">
    <property type="entry name" value="Abhydrolase_1"/>
    <property type="match status" value="1"/>
</dbReference>
<sequence>MKALLNDFGLMGPSFDELKRRHALPSSRWVKCMGVDVHVSIEGSGPDVVMVHGFAAHLRTWDDVAAVLVKQYRVIRFDLPPFGLTGPLLDAQGEPRKLDVAFYQEFVDTLLDTLEIRKCVMIGNSFGGFLSWDQAQRHPERVRGAVLSDAVAYQQPLPIYIQLFTIKPIAWLTKHTIPGFLLRMAISDVYGDKSKIKPGVLARYLDLFMYKPNRSAVGKMVGVFTDGELGADRLPSIQCKTLIIWGSDDRWVKPAMGEQMHNDIPGSELKMYRGVGHIPMEEMPERFAQDCVAFIESLSMETVS</sequence>
<gene>
    <name evidence="2" type="ORF">NQT62_02840</name>
</gene>
<organism evidence="2 3">
    <name type="scientific">Limnobacter humi</name>
    <dbReference type="NCBI Taxonomy" id="1778671"/>
    <lineage>
        <taxon>Bacteria</taxon>
        <taxon>Pseudomonadati</taxon>
        <taxon>Pseudomonadota</taxon>
        <taxon>Betaproteobacteria</taxon>
        <taxon>Burkholderiales</taxon>
        <taxon>Burkholderiaceae</taxon>
        <taxon>Limnobacter</taxon>
    </lineage>
</organism>
<comment type="caution">
    <text evidence="2">The sequence shown here is derived from an EMBL/GenBank/DDBJ whole genome shotgun (WGS) entry which is preliminary data.</text>
</comment>
<dbReference type="RefSeq" id="WP_256763052.1">
    <property type="nucleotide sequence ID" value="NZ_JANIGO010000001.1"/>
</dbReference>
<dbReference type="Proteomes" id="UP001204142">
    <property type="component" value="Unassembled WGS sequence"/>
</dbReference>
<evidence type="ECO:0000313" key="3">
    <source>
        <dbReference type="Proteomes" id="UP001204142"/>
    </source>
</evidence>
<dbReference type="PANTHER" id="PTHR43689">
    <property type="entry name" value="HYDROLASE"/>
    <property type="match status" value="1"/>
</dbReference>
<dbReference type="InterPro" id="IPR029058">
    <property type="entry name" value="AB_hydrolase_fold"/>
</dbReference>